<evidence type="ECO:0000313" key="2">
    <source>
        <dbReference type="EMBL" id="GFP19682.1"/>
    </source>
</evidence>
<keyword evidence="1" id="KW-0812">Transmembrane</keyword>
<keyword evidence="1" id="KW-1133">Transmembrane helix</keyword>
<evidence type="ECO:0000313" key="5">
    <source>
        <dbReference type="EMBL" id="GFP40054.1"/>
    </source>
</evidence>
<accession>A0A6V8Q7I9</accession>
<dbReference type="AlphaFoldDB" id="A0A6V8Q7I9"/>
<dbReference type="EMBL" id="BLRZ01000133">
    <property type="protein sequence ID" value="GFP30972.1"/>
    <property type="molecule type" value="Genomic_DNA"/>
</dbReference>
<evidence type="ECO:0008006" key="10">
    <source>
        <dbReference type="Google" id="ProtNLM"/>
    </source>
</evidence>
<evidence type="ECO:0000256" key="1">
    <source>
        <dbReference type="SAM" id="Phobius"/>
    </source>
</evidence>
<keyword evidence="9" id="KW-1185">Reference proteome</keyword>
<name>A0A6V8Q7I9_9ACTN</name>
<feature type="transmembrane region" description="Helical" evidence="1">
    <location>
        <begin position="42"/>
        <end position="62"/>
    </location>
</feature>
<evidence type="ECO:0000313" key="8">
    <source>
        <dbReference type="Proteomes" id="UP000585609"/>
    </source>
</evidence>
<reference evidence="6 7" key="1">
    <citation type="journal article" date="2020" name="Front. Microbiol.">
        <title>Single-cell genomics of novel Actinobacteria with the Wood-Ljungdahl pathway discovered in a serpentinizing system.</title>
        <authorList>
            <person name="Merino N."/>
            <person name="Kawai M."/>
            <person name="Boyd E.S."/>
            <person name="Colman D.R."/>
            <person name="McGlynn S.E."/>
            <person name="Nealson K.H."/>
            <person name="Kurokawa K."/>
            <person name="Hongoh Y."/>
        </authorList>
    </citation>
    <scope>NUCLEOTIDE SEQUENCE [LARGE SCALE GENOMIC DNA]</scope>
    <source>
        <strain evidence="2 7">S03</strain>
        <strain evidence="3 8">S09_30</strain>
        <strain evidence="4 9">S34</strain>
        <strain evidence="5 6">S47</strain>
    </source>
</reference>
<organism evidence="5 6">
    <name type="scientific">Candidatus Hakubella thermalkaliphila</name>
    <dbReference type="NCBI Taxonomy" id="2754717"/>
    <lineage>
        <taxon>Bacteria</taxon>
        <taxon>Bacillati</taxon>
        <taxon>Actinomycetota</taxon>
        <taxon>Actinomycetota incertae sedis</taxon>
        <taxon>Candidatus Hakubellales</taxon>
        <taxon>Candidatus Hakubellaceae</taxon>
        <taxon>Candidatus Hakubella</taxon>
    </lineage>
</organism>
<dbReference type="RefSeq" id="WP_176236065.1">
    <property type="nucleotide sequence ID" value="NZ_BLRU01000119.1"/>
</dbReference>
<dbReference type="EMBL" id="BLRU01000119">
    <property type="protein sequence ID" value="GFP19682.1"/>
    <property type="molecule type" value="Genomic_DNA"/>
</dbReference>
<dbReference type="Proteomes" id="UP000585609">
    <property type="component" value="Unassembled WGS sequence"/>
</dbReference>
<evidence type="ECO:0000313" key="6">
    <source>
        <dbReference type="Proteomes" id="UP000569018"/>
    </source>
</evidence>
<keyword evidence="1" id="KW-0472">Membrane</keyword>
<evidence type="ECO:0000313" key="7">
    <source>
        <dbReference type="Proteomes" id="UP000574717"/>
    </source>
</evidence>
<dbReference type="EMBL" id="BLRW01000246">
    <property type="protein sequence ID" value="GFP23906.1"/>
    <property type="molecule type" value="Genomic_DNA"/>
</dbReference>
<dbReference type="Proteomes" id="UP000574717">
    <property type="component" value="Unassembled WGS sequence"/>
</dbReference>
<gene>
    <name evidence="2" type="ORF">HKBW3S03_01187</name>
    <name evidence="3" type="ORF">HKBW3S09_01372</name>
    <name evidence="4" type="ORF">HKBW3S34_01891</name>
    <name evidence="5" type="ORF">HKBW3S47_01751</name>
</gene>
<sequence length="182" mass="20379">MFCFHCGQKVEPRDRFCNGCGTPVGAVARGKMGVSPHLVKSLAVLGGVLAVLLVLVIMVTGWRGPHSSPRAVVKAFVEAAEQGDAARIVRLMDPAFVKELLEERDMELEELISEMAEEYWPAEDAMSLEFIVGKERIFNGRAEVEVTMKFKYRDETEVNTAPIPVVKRNGKWYVVPEDLLQW</sequence>
<proteinExistence type="predicted"/>
<protein>
    <recommendedName>
        <fullName evidence="10">Zinc-ribbon domain-containing protein</fullName>
    </recommendedName>
</protein>
<evidence type="ECO:0000313" key="9">
    <source>
        <dbReference type="Proteomes" id="UP000588083"/>
    </source>
</evidence>
<dbReference type="Proteomes" id="UP000588083">
    <property type="component" value="Unassembled WGS sequence"/>
</dbReference>
<dbReference type="Gene3D" id="3.10.450.50">
    <property type="match status" value="1"/>
</dbReference>
<evidence type="ECO:0000313" key="4">
    <source>
        <dbReference type="EMBL" id="GFP30972.1"/>
    </source>
</evidence>
<dbReference type="EMBL" id="BLSD01000133">
    <property type="protein sequence ID" value="GFP40054.1"/>
    <property type="molecule type" value="Genomic_DNA"/>
</dbReference>
<comment type="caution">
    <text evidence="5">The sequence shown here is derived from an EMBL/GenBank/DDBJ whole genome shotgun (WGS) entry which is preliminary data.</text>
</comment>
<evidence type="ECO:0000313" key="3">
    <source>
        <dbReference type="EMBL" id="GFP23906.1"/>
    </source>
</evidence>
<dbReference type="Proteomes" id="UP000569018">
    <property type="component" value="Unassembled WGS sequence"/>
</dbReference>